<dbReference type="EMBL" id="JBBPBN010000021">
    <property type="protein sequence ID" value="KAK9014662.1"/>
    <property type="molecule type" value="Genomic_DNA"/>
</dbReference>
<dbReference type="Pfam" id="PF03399">
    <property type="entry name" value="SAC3_GANP"/>
    <property type="match status" value="1"/>
</dbReference>
<dbReference type="PANTHER" id="PTHR12436:SF3">
    <property type="entry name" value="GERMINAL-CENTER ASSOCIATED NUCLEAR PROTEIN"/>
    <property type="match status" value="1"/>
</dbReference>
<evidence type="ECO:0000313" key="4">
    <source>
        <dbReference type="Proteomes" id="UP001396334"/>
    </source>
</evidence>
<keyword evidence="4" id="KW-1185">Reference proteome</keyword>
<accession>A0ABR2RPN5</accession>
<feature type="compositionally biased region" description="Basic and acidic residues" evidence="1">
    <location>
        <begin position="78"/>
        <end position="88"/>
    </location>
</feature>
<proteinExistence type="predicted"/>
<evidence type="ECO:0000259" key="2">
    <source>
        <dbReference type="Pfam" id="PF03399"/>
    </source>
</evidence>
<evidence type="ECO:0000256" key="1">
    <source>
        <dbReference type="SAM" id="MobiDB-lite"/>
    </source>
</evidence>
<feature type="compositionally biased region" description="Low complexity" evidence="1">
    <location>
        <begin position="12"/>
        <end position="27"/>
    </location>
</feature>
<evidence type="ECO:0000313" key="3">
    <source>
        <dbReference type="EMBL" id="KAK9014662.1"/>
    </source>
</evidence>
<dbReference type="Gene3D" id="1.25.40.990">
    <property type="match status" value="1"/>
</dbReference>
<feature type="region of interest" description="Disordered" evidence="1">
    <location>
        <begin position="1"/>
        <end position="88"/>
    </location>
</feature>
<dbReference type="Proteomes" id="UP001396334">
    <property type="component" value="Unassembled WGS sequence"/>
</dbReference>
<name>A0ABR2RPN5_9ROSI</name>
<feature type="domain" description="SAC3/GANP/THP3 conserved" evidence="2">
    <location>
        <begin position="100"/>
        <end position="389"/>
    </location>
</feature>
<dbReference type="InterPro" id="IPR005062">
    <property type="entry name" value="SAC3/GANP/THP3_conserved"/>
</dbReference>
<reference evidence="3 4" key="1">
    <citation type="journal article" date="2024" name="G3 (Bethesda)">
        <title>Genome assembly of Hibiscus sabdariffa L. provides insights into metabolisms of medicinal natural products.</title>
        <authorList>
            <person name="Kim T."/>
        </authorList>
    </citation>
    <scope>NUCLEOTIDE SEQUENCE [LARGE SCALE GENOMIC DNA]</scope>
    <source>
        <strain evidence="3">TK-2024</strain>
        <tissue evidence="3">Old leaves</tissue>
    </source>
</reference>
<protein>
    <recommendedName>
        <fullName evidence="2">SAC3/GANP/THP3 conserved domain-containing protein</fullName>
    </recommendedName>
</protein>
<gene>
    <name evidence="3" type="ORF">V6N11_005812</name>
</gene>
<sequence>MEDSTRRRQQRRNQPSSSTSSTAPTRFRSQKLSTNPTKTTQSSNFVPRSNTITGTTRDSTRNPAHIPNWKSEANAATNKHEEETEAREDVGSIIGTCPFMCPEGERAQRERLRDLAVFERLSGDPRKTSPALAVKKFCRTISLKYVQSSDVRPLTVLEDTLNYLLNLLDSSEHPFEVIHDFIFDRTRSIRQDLSMQNIVNERAIHMYEKMVKFHVVSHQRLRGCSSSSISSLQYLNLEQLTKTLTSLYIMYEANHNNNSVYENEAQFRSFYVLLHLDSKNQQTESLSLWFRRVPSPIMKAKEMCFARQVLRLYRMGNYKRFLYTVSSEASYLQYCIIEPYVNEVRALAISYINNCCYKVHPYPLEQLSKLLMMKELDVESLCHSCGLETLTDNGENKSLPMKQTTVTAITRHIATIIIQNCPSVVGGSLYVLDVTLFF</sequence>
<comment type="caution">
    <text evidence="3">The sequence shown here is derived from an EMBL/GenBank/DDBJ whole genome shotgun (WGS) entry which is preliminary data.</text>
</comment>
<dbReference type="InterPro" id="IPR045107">
    <property type="entry name" value="SAC3/GANP/THP3"/>
</dbReference>
<organism evidence="3 4">
    <name type="scientific">Hibiscus sabdariffa</name>
    <name type="common">roselle</name>
    <dbReference type="NCBI Taxonomy" id="183260"/>
    <lineage>
        <taxon>Eukaryota</taxon>
        <taxon>Viridiplantae</taxon>
        <taxon>Streptophyta</taxon>
        <taxon>Embryophyta</taxon>
        <taxon>Tracheophyta</taxon>
        <taxon>Spermatophyta</taxon>
        <taxon>Magnoliopsida</taxon>
        <taxon>eudicotyledons</taxon>
        <taxon>Gunneridae</taxon>
        <taxon>Pentapetalae</taxon>
        <taxon>rosids</taxon>
        <taxon>malvids</taxon>
        <taxon>Malvales</taxon>
        <taxon>Malvaceae</taxon>
        <taxon>Malvoideae</taxon>
        <taxon>Hibiscus</taxon>
    </lineage>
</organism>
<dbReference type="PANTHER" id="PTHR12436">
    <property type="entry name" value="80 KDA MCM3-ASSOCIATED PROTEIN"/>
    <property type="match status" value="1"/>
</dbReference>
<feature type="compositionally biased region" description="Polar residues" evidence="1">
    <location>
        <begin position="30"/>
        <end position="57"/>
    </location>
</feature>